<dbReference type="InterPro" id="IPR015824">
    <property type="entry name" value="Phosphoglycerate_kinase_N"/>
</dbReference>
<keyword evidence="10" id="KW-0460">Magnesium</keyword>
<feature type="binding site" evidence="12">
    <location>
        <position position="120"/>
    </location>
    <ligand>
        <name>(2R)-3-phosphoglycerate</name>
        <dbReference type="ChEBI" id="CHEBI:58272"/>
    </ligand>
</feature>
<dbReference type="EC" id="2.7.2.3" evidence="4 14"/>
<evidence type="ECO:0000256" key="11">
    <source>
        <dbReference type="ARBA" id="ARBA00023152"/>
    </source>
</evidence>
<dbReference type="GO" id="GO:0004618">
    <property type="term" value="F:phosphoglycerate kinase activity"/>
    <property type="evidence" value="ECO:0000318"/>
    <property type="project" value="GO_Central"/>
</dbReference>
<dbReference type="FunFam" id="3.40.50.1260:FF:000032">
    <property type="entry name" value="Phosphoglycerate kinase"/>
    <property type="match status" value="1"/>
</dbReference>
<reference evidence="16 17" key="1">
    <citation type="journal article" date="2008" name="Nature">
        <title>The genome of the choanoflagellate Monosiga brevicollis and the origin of metazoans.</title>
        <authorList>
            <consortium name="JGI Sequencing"/>
            <person name="King N."/>
            <person name="Westbrook M.J."/>
            <person name="Young S.L."/>
            <person name="Kuo A."/>
            <person name="Abedin M."/>
            <person name="Chapman J."/>
            <person name="Fairclough S."/>
            <person name="Hellsten U."/>
            <person name="Isogai Y."/>
            <person name="Letunic I."/>
            <person name="Marr M."/>
            <person name="Pincus D."/>
            <person name="Putnam N."/>
            <person name="Rokas A."/>
            <person name="Wright K.J."/>
            <person name="Zuzow R."/>
            <person name="Dirks W."/>
            <person name="Good M."/>
            <person name="Goodstein D."/>
            <person name="Lemons D."/>
            <person name="Li W."/>
            <person name="Lyons J.B."/>
            <person name="Morris A."/>
            <person name="Nichols S."/>
            <person name="Richter D.J."/>
            <person name="Salamov A."/>
            <person name="Bork P."/>
            <person name="Lim W.A."/>
            <person name="Manning G."/>
            <person name="Miller W.T."/>
            <person name="McGinnis W."/>
            <person name="Shapiro H."/>
            <person name="Tjian R."/>
            <person name="Grigoriev I.V."/>
            <person name="Rokhsar D."/>
        </authorList>
    </citation>
    <scope>NUCLEOTIDE SEQUENCE [LARGE SCALE GENOMIC DNA]</scope>
    <source>
        <strain evidence="17">MX1 / ATCC 50154</strain>
    </source>
</reference>
<dbReference type="FunFam" id="3.40.50.1260:FF:000005">
    <property type="entry name" value="Phosphoglycerate kinase"/>
    <property type="match status" value="1"/>
</dbReference>
<feature type="binding site" evidence="13">
    <location>
        <position position="217"/>
    </location>
    <ligand>
        <name>ATP</name>
        <dbReference type="ChEBI" id="CHEBI:30616"/>
    </ligand>
</feature>
<evidence type="ECO:0000313" key="17">
    <source>
        <dbReference type="Proteomes" id="UP000001357"/>
    </source>
</evidence>
<dbReference type="Gene3D" id="3.40.50.1260">
    <property type="entry name" value="Phosphoglycerate kinase, N-terminal domain"/>
    <property type="match status" value="3"/>
</dbReference>
<dbReference type="UniPathway" id="UPA00109">
    <property type="reaction ID" value="UER00185"/>
</dbReference>
<dbReference type="InterPro" id="IPR015911">
    <property type="entry name" value="Phosphoglycerate_kinase_CS"/>
</dbReference>
<dbReference type="eggNOG" id="KOG1367">
    <property type="taxonomic scope" value="Eukaryota"/>
</dbReference>
<dbReference type="PRINTS" id="PR00477">
    <property type="entry name" value="PHGLYCKINASE"/>
</dbReference>
<keyword evidence="6" id="KW-0479">Metal-binding</keyword>
<feature type="binding site" evidence="13">
    <location>
        <position position="341"/>
    </location>
    <ligand>
        <name>ATP</name>
        <dbReference type="ChEBI" id="CHEBI:30616"/>
    </ligand>
</feature>
<keyword evidence="9 13" id="KW-0067">ATP-binding</keyword>
<feature type="binding site" evidence="12">
    <location>
        <begin position="21"/>
        <end position="23"/>
    </location>
    <ligand>
        <name>substrate</name>
    </ligand>
</feature>
<keyword evidence="8 14" id="KW-0418">Kinase</keyword>
<dbReference type="FunFam" id="3.40.50.1260:FF:000031">
    <property type="entry name" value="Phosphoglycerate kinase 1"/>
    <property type="match status" value="1"/>
</dbReference>
<dbReference type="GeneID" id="5890404"/>
<evidence type="ECO:0000256" key="15">
    <source>
        <dbReference type="RuleBase" id="RU000696"/>
    </source>
</evidence>
<dbReference type="Pfam" id="PF00162">
    <property type="entry name" value="PGK"/>
    <property type="match status" value="1"/>
</dbReference>
<dbReference type="EMBL" id="CH991549">
    <property type="protein sequence ID" value="EDQ89877.1"/>
    <property type="molecule type" value="Genomic_DNA"/>
</dbReference>
<evidence type="ECO:0000256" key="12">
    <source>
        <dbReference type="PIRSR" id="PIRSR000724-1"/>
    </source>
</evidence>
<dbReference type="OMA" id="DMIFDIG"/>
<comment type="catalytic activity">
    <reaction evidence="14">
        <text>(2R)-3-phosphoglycerate + ATP = (2R)-3-phospho-glyceroyl phosphate + ADP</text>
        <dbReference type="Rhea" id="RHEA:14801"/>
        <dbReference type="ChEBI" id="CHEBI:30616"/>
        <dbReference type="ChEBI" id="CHEBI:57604"/>
        <dbReference type="ChEBI" id="CHEBI:58272"/>
        <dbReference type="ChEBI" id="CHEBI:456216"/>
        <dbReference type="EC" id="2.7.2.3"/>
    </reaction>
</comment>
<dbReference type="GO" id="GO:0006096">
    <property type="term" value="P:glycolytic process"/>
    <property type="evidence" value="ECO:0000318"/>
    <property type="project" value="GO_Central"/>
</dbReference>
<gene>
    <name evidence="16" type="ORF">MONBRDRAFT_24772</name>
</gene>
<evidence type="ECO:0000256" key="4">
    <source>
        <dbReference type="ARBA" id="ARBA00013061"/>
    </source>
</evidence>
<dbReference type="SUPFAM" id="SSF53748">
    <property type="entry name" value="Phosphoglycerate kinase"/>
    <property type="match status" value="1"/>
</dbReference>
<evidence type="ECO:0000256" key="6">
    <source>
        <dbReference type="ARBA" id="ARBA00022723"/>
    </source>
</evidence>
<dbReference type="Proteomes" id="UP000001357">
    <property type="component" value="Unassembled WGS sequence"/>
</dbReference>
<dbReference type="PANTHER" id="PTHR11406">
    <property type="entry name" value="PHOSPHOGLYCERATE KINASE"/>
    <property type="match status" value="1"/>
</dbReference>
<feature type="binding site" evidence="12">
    <location>
        <position position="168"/>
    </location>
    <ligand>
        <name>(2R)-3-phosphoglycerate</name>
        <dbReference type="ChEBI" id="CHEBI:58272"/>
    </ligand>
</feature>
<evidence type="ECO:0000256" key="5">
    <source>
        <dbReference type="ARBA" id="ARBA00022679"/>
    </source>
</evidence>
<dbReference type="CDD" id="cd00318">
    <property type="entry name" value="Phosphoglycerate_kinase"/>
    <property type="match status" value="1"/>
</dbReference>
<dbReference type="GO" id="GO:0006094">
    <property type="term" value="P:gluconeogenesis"/>
    <property type="evidence" value="ECO:0000318"/>
    <property type="project" value="GO_Central"/>
</dbReference>
<dbReference type="RefSeq" id="XP_001745299.1">
    <property type="nucleotide sequence ID" value="XM_001745247.1"/>
</dbReference>
<organism evidence="16 17">
    <name type="scientific">Monosiga brevicollis</name>
    <name type="common">Choanoflagellate</name>
    <dbReference type="NCBI Taxonomy" id="81824"/>
    <lineage>
        <taxon>Eukaryota</taxon>
        <taxon>Choanoflagellata</taxon>
        <taxon>Craspedida</taxon>
        <taxon>Salpingoecidae</taxon>
        <taxon>Monosiga</taxon>
    </lineage>
</organism>
<evidence type="ECO:0000313" key="16">
    <source>
        <dbReference type="EMBL" id="EDQ89877.1"/>
    </source>
</evidence>
<evidence type="ECO:0000256" key="14">
    <source>
        <dbReference type="RuleBase" id="RU000532"/>
    </source>
</evidence>
<dbReference type="KEGG" id="mbr:MONBRDRAFT_24772"/>
<comment type="subunit">
    <text evidence="15">Monomer.</text>
</comment>
<keyword evidence="17" id="KW-1185">Reference proteome</keyword>
<dbReference type="PROSITE" id="PS00111">
    <property type="entry name" value="PGLYCERATE_KINASE"/>
    <property type="match status" value="1"/>
</dbReference>
<keyword evidence="5 14" id="KW-0808">Transferase</keyword>
<protein>
    <recommendedName>
        <fullName evidence="4 14">Phosphoglycerate kinase</fullName>
        <ecNumber evidence="4 14">2.7.2.3</ecNumber>
    </recommendedName>
</protein>
<evidence type="ECO:0000256" key="7">
    <source>
        <dbReference type="ARBA" id="ARBA00022741"/>
    </source>
</evidence>
<comment type="similarity">
    <text evidence="3 14">Belongs to the phosphoglycerate kinase family.</text>
</comment>
<feature type="binding site" evidence="12">
    <location>
        <position position="37"/>
    </location>
    <ligand>
        <name>(2R)-3-phosphoglycerate</name>
        <dbReference type="ChEBI" id="CHEBI:58272"/>
    </ligand>
</feature>
<dbReference type="GO" id="GO:0046872">
    <property type="term" value="F:metal ion binding"/>
    <property type="evidence" value="ECO:0007669"/>
    <property type="project" value="UniProtKB-KW"/>
</dbReference>
<evidence type="ECO:0000256" key="13">
    <source>
        <dbReference type="PIRSR" id="PIRSR000724-2"/>
    </source>
</evidence>
<evidence type="ECO:0000256" key="3">
    <source>
        <dbReference type="ARBA" id="ARBA00008982"/>
    </source>
</evidence>
<dbReference type="PIRSF" id="PIRSF000724">
    <property type="entry name" value="Pgk"/>
    <property type="match status" value="1"/>
</dbReference>
<dbReference type="InterPro" id="IPR001576">
    <property type="entry name" value="Phosphoglycerate_kinase"/>
</dbReference>
<dbReference type="AlphaFoldDB" id="A9UXP2"/>
<comment type="cofactor">
    <cofactor evidence="1">
        <name>Mg(2+)</name>
        <dbReference type="ChEBI" id="CHEBI:18420"/>
    </cofactor>
</comment>
<evidence type="ECO:0000256" key="2">
    <source>
        <dbReference type="ARBA" id="ARBA00004838"/>
    </source>
</evidence>
<feature type="binding site" evidence="13">
    <location>
        <begin position="370"/>
        <end position="373"/>
    </location>
    <ligand>
        <name>ATP</name>
        <dbReference type="ChEBI" id="CHEBI:30616"/>
    </ligand>
</feature>
<dbReference type="GO" id="GO:0005524">
    <property type="term" value="F:ATP binding"/>
    <property type="evidence" value="ECO:0000318"/>
    <property type="project" value="GO_Central"/>
</dbReference>
<evidence type="ECO:0000256" key="9">
    <source>
        <dbReference type="ARBA" id="ARBA00022840"/>
    </source>
</evidence>
<accession>A9UXP2</accession>
<dbReference type="STRING" id="81824.A9UXP2"/>
<comment type="pathway">
    <text evidence="2 14">Carbohydrate degradation; glycolysis; pyruvate from D-glyceraldehyde 3-phosphate: step 2/5.</text>
</comment>
<dbReference type="GO" id="GO:0043531">
    <property type="term" value="F:ADP binding"/>
    <property type="evidence" value="ECO:0000318"/>
    <property type="project" value="GO_Central"/>
</dbReference>
<dbReference type="GO" id="GO:0005829">
    <property type="term" value="C:cytosol"/>
    <property type="evidence" value="ECO:0000318"/>
    <property type="project" value="GO_Central"/>
</dbReference>
<evidence type="ECO:0000256" key="8">
    <source>
        <dbReference type="ARBA" id="ARBA00022777"/>
    </source>
</evidence>
<keyword evidence="7" id="KW-0547">Nucleotide-binding</keyword>
<dbReference type="InterPro" id="IPR036043">
    <property type="entry name" value="Phosphoglycerate_kinase_sf"/>
</dbReference>
<dbReference type="InParanoid" id="A9UXP2"/>
<name>A9UXP2_MONBE</name>
<evidence type="ECO:0000256" key="1">
    <source>
        <dbReference type="ARBA" id="ARBA00001946"/>
    </source>
</evidence>
<proteinExistence type="inferred from homology"/>
<dbReference type="FunCoup" id="A9UXP2">
    <property type="interactions" value="774"/>
</dbReference>
<dbReference type="HAMAP" id="MF_00145">
    <property type="entry name" value="Phosphoglyc_kinase"/>
    <property type="match status" value="1"/>
</dbReference>
<keyword evidence="11" id="KW-0324">Glycolysis</keyword>
<dbReference type="PANTHER" id="PTHR11406:SF0">
    <property type="entry name" value="PHOSPHOGLYCERATE KINASE"/>
    <property type="match status" value="1"/>
</dbReference>
<feature type="binding site" evidence="12">
    <location>
        <begin position="61"/>
        <end position="64"/>
    </location>
    <ligand>
        <name>substrate</name>
    </ligand>
</feature>
<evidence type="ECO:0000256" key="10">
    <source>
        <dbReference type="ARBA" id="ARBA00022842"/>
    </source>
</evidence>
<sequence>MNKLTIDSVDLKGKRVLMRVDFNVPFDKQGNITNNQRIVGALDSIQYALKQGAKSVVLMSHLGRPDGRVQDKYSMRPVQAELEKLLEKKVTFVSDCVGDEAERVCADPEEGSVILLENLRFHIEEEGKGVDADGNKVKAGDDEVKAFRASLTKLGDIYVNDAFGTAHRAHSSMVGVDLPQKVAGFLVKKELEYFAKALDNPEKPFLAILGGAKVQDKIQLIENLLDKVDEMIIGGGMAFTFKKVLNDVKIGSSLFDAEGANLCERIMKKAEERNVKIHLPTDYVVADKFDAEAASDKATDESGIPDGWMGLDIGEKSSAAFADAVKRAKVVVWNGPMGVFEFDKFANGTKAVMDACVSATSNGSTVIIGGGDTATCALKFGTEDKVSHVSTGGGASLELLEGKTLPGIAALSQA</sequence>